<gene>
    <name evidence="1" type="ORF">SAMN02745180_00765</name>
</gene>
<keyword evidence="2" id="KW-1185">Reference proteome</keyword>
<dbReference type="RefSeq" id="WP_072743329.1">
    <property type="nucleotide sequence ID" value="NZ_FQXR01000003.1"/>
</dbReference>
<dbReference type="SUPFAM" id="SSF52540">
    <property type="entry name" value="P-loop containing nucleoside triphosphate hydrolases"/>
    <property type="match status" value="2"/>
</dbReference>
<dbReference type="EMBL" id="FQXR01000003">
    <property type="protein sequence ID" value="SHH66313.1"/>
    <property type="molecule type" value="Genomic_DNA"/>
</dbReference>
<dbReference type="Proteomes" id="UP000184389">
    <property type="component" value="Unassembled WGS sequence"/>
</dbReference>
<dbReference type="AlphaFoldDB" id="A0A1M5UUA6"/>
<name>A0A1M5UUA6_9FIRM</name>
<evidence type="ECO:0000313" key="1">
    <source>
        <dbReference type="EMBL" id="SHH66313.1"/>
    </source>
</evidence>
<sequence>MIGIKRMFPGGNTSEGFFSYHKYITNNIHKKKFILKGGPGSGKSTIMTEIGDEMLEKGYGIEYHHCPSDRYSVDGIVVQELDIAILDGTAPHIIDPELPGIMDEIIDLGRYIDSEKLMENKDIIINAKSGNKNCYRRTYSYFRAARQILNQIIEENSECVDFKSMNRMILDLIAEIYSTEGNKNLLGGERHLFGSAFTPSGFVDYTDTLLEGLERVYFVTGDYGTGKTMLLDRVYENSKIRGYYVEVYHDPFIPQKINTVLIPELSIGFTTSATIGDNYLKKIDLNKYFDTSRKNENDYKVYKELMDLGISNLFNAKANHDILEKYYHLAIDFDGVNKEKEYIISEIENL</sequence>
<organism evidence="1 2">
    <name type="scientific">Sporanaerobacter acetigenes DSM 13106</name>
    <dbReference type="NCBI Taxonomy" id="1123281"/>
    <lineage>
        <taxon>Bacteria</taxon>
        <taxon>Bacillati</taxon>
        <taxon>Bacillota</taxon>
        <taxon>Tissierellia</taxon>
        <taxon>Tissierellales</taxon>
        <taxon>Sporanaerobacteraceae</taxon>
        <taxon>Sporanaerobacter</taxon>
    </lineage>
</organism>
<evidence type="ECO:0000313" key="2">
    <source>
        <dbReference type="Proteomes" id="UP000184389"/>
    </source>
</evidence>
<reference evidence="1 2" key="1">
    <citation type="submission" date="2016-11" db="EMBL/GenBank/DDBJ databases">
        <authorList>
            <person name="Jaros S."/>
            <person name="Januszkiewicz K."/>
            <person name="Wedrychowicz H."/>
        </authorList>
    </citation>
    <scope>NUCLEOTIDE SEQUENCE [LARGE SCALE GENOMIC DNA]</scope>
    <source>
        <strain evidence="1 2">DSM 13106</strain>
    </source>
</reference>
<protein>
    <submittedName>
        <fullName evidence="1">Uncharacterized protein</fullName>
    </submittedName>
</protein>
<dbReference type="OrthoDB" id="9781752at2"/>
<dbReference type="STRING" id="1123281.SAMN02745180_00765"/>
<dbReference type="InterPro" id="IPR027417">
    <property type="entry name" value="P-loop_NTPase"/>
</dbReference>
<accession>A0A1M5UUA6</accession>
<proteinExistence type="predicted"/>